<evidence type="ECO:0000256" key="6">
    <source>
        <dbReference type="ARBA" id="ARBA00022692"/>
    </source>
</evidence>
<evidence type="ECO:0000256" key="4">
    <source>
        <dbReference type="ARBA" id="ARBA00022475"/>
    </source>
</evidence>
<protein>
    <submittedName>
        <fullName evidence="14">EGF-like domain-containing protein</fullName>
    </submittedName>
</protein>
<comment type="subcellular location">
    <subcellularLocation>
        <location evidence="2">Cell membrane</location>
    </subcellularLocation>
    <subcellularLocation>
        <location evidence="1">Membrane</location>
        <topology evidence="1">Single-pass membrane protein</topology>
    </subcellularLocation>
</comment>
<evidence type="ECO:0000259" key="12">
    <source>
        <dbReference type="PROSITE" id="PS50026"/>
    </source>
</evidence>
<dbReference type="Pfam" id="PF25021">
    <property type="entry name" value="TEN_NHL"/>
    <property type="match status" value="1"/>
</dbReference>
<comment type="caution">
    <text evidence="11">Lacks conserved residue(s) required for the propagation of feature annotation.</text>
</comment>
<evidence type="ECO:0000256" key="7">
    <source>
        <dbReference type="ARBA" id="ARBA00022737"/>
    </source>
</evidence>
<proteinExistence type="inferred from homology"/>
<keyword evidence="13" id="KW-1185">Reference proteome</keyword>
<evidence type="ECO:0000256" key="5">
    <source>
        <dbReference type="ARBA" id="ARBA00022536"/>
    </source>
</evidence>
<dbReference type="Pfam" id="PF15636">
    <property type="entry name" value="Tox-GHH"/>
    <property type="match status" value="1"/>
</dbReference>
<keyword evidence="6" id="KW-0812">Transmembrane</keyword>
<organism evidence="13 14">
    <name type="scientific">Syphacia muris</name>
    <dbReference type="NCBI Taxonomy" id="451379"/>
    <lineage>
        <taxon>Eukaryota</taxon>
        <taxon>Metazoa</taxon>
        <taxon>Ecdysozoa</taxon>
        <taxon>Nematoda</taxon>
        <taxon>Chromadorea</taxon>
        <taxon>Rhabditida</taxon>
        <taxon>Spirurina</taxon>
        <taxon>Oxyuridomorpha</taxon>
        <taxon>Oxyuroidea</taxon>
        <taxon>Oxyuridae</taxon>
        <taxon>Syphacia</taxon>
    </lineage>
</organism>
<dbReference type="PROSITE" id="PS50026">
    <property type="entry name" value="EGF_3"/>
    <property type="match status" value="1"/>
</dbReference>
<dbReference type="InterPro" id="IPR051216">
    <property type="entry name" value="Teneurin"/>
</dbReference>
<sequence length="2334" mass="262349">MFLAPVKEKFSVYFRRGYPRNCSNYYPSYTSNLSGSRFFNNDTELLIFPDSFQLGEFIEGDLPPKSLTLTKFSLQTNSRVVFNISVGQKAQLAIYLKHILLPSPTDYEFSEIIQGNHLVKGSGSISRRSLTDSSNLFRLAAFTYFLEAGKWNIGFLNDASELEHIRLFAGVDASSVSDHSDQVYDCKDGCSGKGECKNGHCHCFPGFIGQYCDRSYCPVLCSGNGKYWGGECVCYEGFKGKECDIPVHQCTNACVNGICSQKGICECDHGWTGDACDKKSCVDPNCSGHGVCSNGKCFCEFGFKGSRCEEAFTLKSICEAPEGTLDSGPVTMTVGTLEADMACNSRGTIINGSSVCRCIPGYHGERCQLAICDLKCMHGVCGDGVCECEPGWTGVTCEEKLCLPGCDEHGFCNNGTCKCQQGWNGENCHILGCPKNCNDRGECKKLSNVWTCVCGPSHFGSDCTLPLESNCNDKIDNDGDGLTDCEDSECCRDKSCASTQSCTTVRQPSAVLLRYPTSANPTFFDKIKFLIDADSVHLYADAKNYNESTASVIRGRVVSERGSPLTGVRISEAPHMGFTISRSEDNGGAFDLVVNGGRVITLSFLRRGLAKLERSFYVPWNEIVYIGDVKMHVTSPQSVSAEVEPLNPKCRNFFASHRIYPIIFSSWQWNQYSGHLSSDVYSSQMLVESRKIFDSIKVPGTSDVYLVYDSSRADNYSSTLVIKLLPEKISNQLRVVHLKVEVAGTYQKRVFAAKPNLTYTFYWDQTNVYGQIVNGLANAEVSVGYAYAGCDSENSIVWVHRSVKLEGKRAKRWTFGGWTFNIHHFYDYVNNVLERGDGSKIYLDESEKVLHTYVGRGEPRKENCLFCDNRKTFAHLLRPMALSFGSNGSLYIGDDNCIRKLLHSGLLVTVLELSASDVVHPYYLAVDPTTDTLFVSLPLRRQVWQVTENSNGDLASNYKVVVGDGGRCTDQHHRCGDGGKAELAQLTFPKGISFDTKGNMYIADSRKIRVVQTDKFGKSERIINTLIPNRSFGARKCVGDFADLADLNLEWPTAMAVDRLSNDLLVLDSDLIYRISVSSGTAQLVAGKIPECDEIKDLNGEILSLRSLNHATSIAVSRDSTIVVSESDGRRLNQIRALSIDGTMHTLVGRLGNCDCKTYDCPCDDLKPTSATSAFLHYPSAIAFDPNDVLYIADEKNFKVKRLQHAKPMWNDNNSHYEIQNPNANEAYIFNRNGVHIGTKTLFTDQWLYNFSYNVEISSGQLRSVIADKGHELILNHEVETEKSCEHITLQAESGLRTVLFFDSFDKNLETVLLPTSETIEFAYLSGQLMKSKLFKSRAWFYSYDQFGRAKTLVDPVGNFLTLLEPTITSKAMVSTVLLNNEPFYTAFFANKALLEFGLDKKKITLLDNGILIESHGYKAHYEGVYMQKLDQHEKLIMKRKVTIPALENKQSRELTMRFEWREIVRERIGAGKRYWQVGRRLRVNGRNVIAIDYNSSSRVDTIQNAGNENIFYLQYNTAGQLVSITPAGNSSLLPLQFKYDHLGRQIETVWGNVVATVTYGPNNQVLQSGYSTGSINLTRREKYKWDYDSSGKVISLRSPSGNINRFAEYMSTNHLVLERTTSYNNLSYLSRYDDQGNILQYITPDKDHFFSVEYNVHGKMIKVAADNEVIEYSYSNSDDRSLLTGIYSDLFTRKYIRQGPLPVIVTEVFSSVKTTNRTFPTFKVQYAYEYDDQIRLLKIASKFNETTSYTTNFEYDFREGTLAKVNKLTFLRAGQISRIIGEEFMFESKMGFNGEEIERLIRAGDMKVVSIKTRRDALGRVETVEWNVLKEHFLTEKRTYDINGQLLHLKIVGSNSSWALHYDLDGRLKALNDKNLEMNRAGIPLQFGDIKFIANDNGWIIKRGDVTFEFDTLGRVRLAKKPSIEVEYGYDEKSRLIWRRVGTELLHRFFYATPNMPYHISHFTSSLDNTVSTIIYDEKGIPIVLESSETRYAIVTDSDRSVRFIFDGNSKMIKSVVRDPLGRVISDSNPSFFFPLGYMSAFEDPLTEIAVLGPEARPLDLYLGRYISTSLSFMKSAIHVFEPEYEADPYRLQKNVAVKIPTSIQDCMELAGYSLGNIIPSLRKNYFLKVSLFDVDEISTSCNTGNPMVFSSSVCTLNKQMLHFSHFLTPWVSALLPVTYFSPKTKLFGSYSSNSTVGSKGIVLVQKTGSTVMGLGIVKPLHKKALDRLDMLLQHSTVVSTDDFGCCSDSELVAEKQVRESLLNHFSQKIKSDIWASEVNALKEGRRTRRQWSESEKKKLLLTGKLQNYSLRFQPGRSIPIVANRDLWKFEAT</sequence>
<dbReference type="PANTHER" id="PTHR11219:SF69">
    <property type="entry name" value="TENEURIN-A"/>
    <property type="match status" value="1"/>
</dbReference>
<evidence type="ECO:0000313" key="14">
    <source>
        <dbReference type="WBParaSite" id="SMUV_0000601801-mRNA-1"/>
    </source>
</evidence>
<dbReference type="SMART" id="SM00181">
    <property type="entry name" value="EGF"/>
    <property type="match status" value="8"/>
</dbReference>
<dbReference type="FunFam" id="2.10.25.10:FF:000013">
    <property type="entry name" value="Teneurin transmembrane protein 4"/>
    <property type="match status" value="1"/>
</dbReference>
<dbReference type="InterPro" id="IPR056823">
    <property type="entry name" value="TEN-like_YD-shell"/>
</dbReference>
<evidence type="ECO:0000256" key="2">
    <source>
        <dbReference type="ARBA" id="ARBA00004236"/>
    </source>
</evidence>
<keyword evidence="5 11" id="KW-0245">EGF-like domain</keyword>
<feature type="disulfide bond" evidence="11">
    <location>
        <begin position="267"/>
        <end position="276"/>
    </location>
</feature>
<dbReference type="InterPro" id="IPR056822">
    <property type="entry name" value="TEN_NHL"/>
</dbReference>
<keyword evidence="7" id="KW-0677">Repeat</keyword>
<feature type="domain" description="EGF-like" evidence="12">
    <location>
        <begin position="246"/>
        <end position="277"/>
    </location>
</feature>
<dbReference type="PROSITE" id="PS00022">
    <property type="entry name" value="EGF_1"/>
    <property type="match status" value="4"/>
</dbReference>
<dbReference type="WBParaSite" id="SMUV_0000601801-mRNA-1">
    <property type="protein sequence ID" value="SMUV_0000601801-mRNA-1"/>
    <property type="gene ID" value="SMUV_0000601801"/>
</dbReference>
<dbReference type="PROSITE" id="PS01186">
    <property type="entry name" value="EGF_2"/>
    <property type="match status" value="3"/>
</dbReference>
<accession>A0A0N5AN43</accession>
<dbReference type="Pfam" id="PF25023">
    <property type="entry name" value="TEN_YD-shell"/>
    <property type="match status" value="1"/>
</dbReference>
<dbReference type="Proteomes" id="UP000046393">
    <property type="component" value="Unplaced"/>
</dbReference>
<dbReference type="InterPro" id="IPR056820">
    <property type="entry name" value="TEN_TTR-like"/>
</dbReference>
<evidence type="ECO:0000256" key="3">
    <source>
        <dbReference type="ARBA" id="ARBA00009385"/>
    </source>
</evidence>
<dbReference type="Gene3D" id="2.10.25.10">
    <property type="entry name" value="Laminin"/>
    <property type="match status" value="5"/>
</dbReference>
<keyword evidence="9" id="KW-0472">Membrane</keyword>
<comment type="similarity">
    <text evidence="3">Belongs to the tenascin family. Teneurin subfamily.</text>
</comment>
<dbReference type="Pfam" id="PF23093">
    <property type="entry name" value="GBD_Tenm3"/>
    <property type="match status" value="1"/>
</dbReference>
<dbReference type="InterPro" id="IPR011042">
    <property type="entry name" value="6-blade_b-propeller_TolB-like"/>
</dbReference>
<evidence type="ECO:0000256" key="9">
    <source>
        <dbReference type="ARBA" id="ARBA00023136"/>
    </source>
</evidence>
<dbReference type="Pfam" id="PF24329">
    <property type="entry name" value="FN-plug_TEN1-4"/>
    <property type="match status" value="1"/>
</dbReference>
<dbReference type="Gene3D" id="2.120.10.30">
    <property type="entry name" value="TolB, C-terminal domain"/>
    <property type="match status" value="1"/>
</dbReference>
<dbReference type="InterPro" id="IPR000742">
    <property type="entry name" value="EGF"/>
</dbReference>
<evidence type="ECO:0000256" key="11">
    <source>
        <dbReference type="PROSITE-ProRule" id="PRU00076"/>
    </source>
</evidence>
<dbReference type="Gene3D" id="2.180.10.10">
    <property type="entry name" value="RHS repeat-associated core"/>
    <property type="match status" value="2"/>
</dbReference>
<name>A0A0N5AN43_9BILA</name>
<evidence type="ECO:0000256" key="1">
    <source>
        <dbReference type="ARBA" id="ARBA00004167"/>
    </source>
</evidence>
<keyword evidence="8" id="KW-1133">Transmembrane helix</keyword>
<dbReference type="STRING" id="451379.A0A0N5AN43"/>
<dbReference type="Pfam" id="PF25024">
    <property type="entry name" value="EGF_TEN"/>
    <property type="match status" value="1"/>
</dbReference>
<dbReference type="GO" id="GO:0008045">
    <property type="term" value="P:motor neuron axon guidance"/>
    <property type="evidence" value="ECO:0007669"/>
    <property type="project" value="TreeGrafter"/>
</dbReference>
<keyword evidence="4" id="KW-1003">Cell membrane</keyword>
<dbReference type="InterPro" id="IPR028916">
    <property type="entry name" value="Tox-GHH_dom"/>
</dbReference>
<evidence type="ECO:0000256" key="8">
    <source>
        <dbReference type="ARBA" id="ARBA00022989"/>
    </source>
</evidence>
<dbReference type="PANTHER" id="PTHR11219">
    <property type="entry name" value="TENEURIN AND N-ACETYLGLUCOSAMINE-1-PHOSPHODIESTER ALPHA-N-ACETYLGLUCOSAMINIDASE"/>
    <property type="match status" value="1"/>
</dbReference>
<evidence type="ECO:0000256" key="10">
    <source>
        <dbReference type="ARBA" id="ARBA00023157"/>
    </source>
</evidence>
<reference evidence="14" key="1">
    <citation type="submission" date="2016-04" db="UniProtKB">
        <authorList>
            <consortium name="WormBaseParasite"/>
        </authorList>
    </citation>
    <scope>IDENTIFICATION</scope>
</reference>
<evidence type="ECO:0000313" key="13">
    <source>
        <dbReference type="Proteomes" id="UP000046393"/>
    </source>
</evidence>
<dbReference type="GO" id="GO:0005886">
    <property type="term" value="C:plasma membrane"/>
    <property type="evidence" value="ECO:0007669"/>
    <property type="project" value="UniProtKB-SubCell"/>
</dbReference>
<dbReference type="InterPro" id="IPR057629">
    <property type="entry name" value="Teneurin1-4_GBD"/>
</dbReference>
<dbReference type="Pfam" id="PF25020">
    <property type="entry name" value="TTR_TEN1-4"/>
    <property type="match status" value="1"/>
</dbReference>
<dbReference type="SUPFAM" id="SSF63829">
    <property type="entry name" value="Calcium-dependent phosphotriesterase"/>
    <property type="match status" value="1"/>
</dbReference>
<keyword evidence="10 11" id="KW-1015">Disulfide bond</keyword>
<dbReference type="InterPro" id="IPR057627">
    <property type="entry name" value="FN-plug_TEN1-4"/>
</dbReference>